<feature type="repeat" description="Solcar" evidence="7">
    <location>
        <begin position="681"/>
        <end position="771"/>
    </location>
</feature>
<dbReference type="CDD" id="cd00176">
    <property type="entry name" value="SPEC"/>
    <property type="match status" value="2"/>
</dbReference>
<dbReference type="SUPFAM" id="SSF140931">
    <property type="entry name" value="Fic-like"/>
    <property type="match status" value="1"/>
</dbReference>
<comment type="caution">
    <text evidence="10">The sequence shown here is derived from an EMBL/GenBank/DDBJ whole genome shotgun (WGS) entry which is preliminary data.</text>
</comment>
<evidence type="ECO:0000256" key="4">
    <source>
        <dbReference type="ARBA" id="ARBA00022692"/>
    </source>
</evidence>
<keyword evidence="5" id="KW-0677">Repeat</keyword>
<feature type="region of interest" description="Disordered" evidence="8">
    <location>
        <begin position="1"/>
        <end position="24"/>
    </location>
</feature>
<dbReference type="InterPro" id="IPR002067">
    <property type="entry name" value="MCP"/>
</dbReference>
<feature type="compositionally biased region" description="Pro residues" evidence="8">
    <location>
        <begin position="14"/>
        <end position="24"/>
    </location>
</feature>
<keyword evidence="4 7" id="KW-0812">Transmembrane</keyword>
<dbReference type="Proteomes" id="UP001620626">
    <property type="component" value="Unassembled WGS sequence"/>
</dbReference>
<feature type="compositionally biased region" description="Polar residues" evidence="8">
    <location>
        <begin position="1"/>
        <end position="10"/>
    </location>
</feature>
<evidence type="ECO:0000313" key="11">
    <source>
        <dbReference type="Proteomes" id="UP001620626"/>
    </source>
</evidence>
<dbReference type="InterPro" id="IPR018159">
    <property type="entry name" value="Spectrin/alpha-actinin"/>
</dbReference>
<dbReference type="Gene3D" id="1.20.58.60">
    <property type="match status" value="6"/>
</dbReference>
<feature type="transmembrane region" description="Helical" evidence="9">
    <location>
        <begin position="740"/>
        <end position="760"/>
    </location>
</feature>
<dbReference type="PANTHER" id="PTHR11915">
    <property type="entry name" value="SPECTRIN/FILAMIN RELATED CYTOSKELETAL PROTEIN"/>
    <property type="match status" value="1"/>
</dbReference>
<evidence type="ECO:0000256" key="2">
    <source>
        <dbReference type="ARBA" id="ARBA00006375"/>
    </source>
</evidence>
<dbReference type="InterPro" id="IPR023395">
    <property type="entry name" value="MCP_dom_sf"/>
</dbReference>
<dbReference type="Pfam" id="PF00435">
    <property type="entry name" value="Spectrin"/>
    <property type="match status" value="4"/>
</dbReference>
<dbReference type="InterPro" id="IPR036597">
    <property type="entry name" value="Fido-like_dom_sf"/>
</dbReference>
<name>A0ABD2KT31_9BILA</name>
<dbReference type="EMBL" id="JBICBT010000662">
    <property type="protein sequence ID" value="KAL3106100.1"/>
    <property type="molecule type" value="Genomic_DNA"/>
</dbReference>
<evidence type="ECO:0000313" key="10">
    <source>
        <dbReference type="EMBL" id="KAL3106100.1"/>
    </source>
</evidence>
<evidence type="ECO:0000256" key="6">
    <source>
        <dbReference type="ARBA" id="ARBA00023136"/>
    </source>
</evidence>
<evidence type="ECO:0000256" key="5">
    <source>
        <dbReference type="ARBA" id="ARBA00022737"/>
    </source>
</evidence>
<dbReference type="SUPFAM" id="SSF103506">
    <property type="entry name" value="Mitochondrial carrier"/>
    <property type="match status" value="1"/>
</dbReference>
<evidence type="ECO:0000256" key="7">
    <source>
        <dbReference type="PROSITE-ProRule" id="PRU00282"/>
    </source>
</evidence>
<proteinExistence type="inferred from homology"/>
<dbReference type="Gene3D" id="1.50.40.10">
    <property type="entry name" value="Mitochondrial carrier domain"/>
    <property type="match status" value="1"/>
</dbReference>
<evidence type="ECO:0000256" key="9">
    <source>
        <dbReference type="SAM" id="Phobius"/>
    </source>
</evidence>
<keyword evidence="3" id="KW-0813">Transport</keyword>
<keyword evidence="9" id="KW-1133">Transmembrane helix</keyword>
<protein>
    <submittedName>
        <fullName evidence="10">Uncharacterized protein</fullName>
    </submittedName>
</protein>
<dbReference type="GO" id="GO:0016020">
    <property type="term" value="C:membrane"/>
    <property type="evidence" value="ECO:0007669"/>
    <property type="project" value="UniProtKB-SubCell"/>
</dbReference>
<comment type="subcellular location">
    <subcellularLocation>
        <location evidence="1">Membrane</location>
        <topology evidence="1">Multi-pass membrane protein</topology>
    </subcellularLocation>
</comment>
<keyword evidence="11" id="KW-1185">Reference proteome</keyword>
<sequence>MSVDQHNNHLNDMGPPPDPVMEVPPPKEIKVLESADDIQHRRTEVLDHYSQFKDFAKTKRDRLEEARQFQYFKRDADELEIWILEKLQTAAVLGHYSQFKDFAKTKRDRLEEARQFQYFKRDADELEIWILEKLQTAAVLDHYSQFKDFAKTKRDRLEEARQFQYFKRDADELEIWILEKLQTAAEESFRDPTNLQAKIQKHHDAFVAEVQSYLDPTNIRGKLQKHGNFEQELRENRNRLDEIKAPGQELIQSGHYANEHIQISPPANSMAWSIILPKLPNMTASLVCVVKMTGHQDNAHVNRIMHELGLSSESIATGLLNRQIGHGSQQQAQEMVSASEEEGADQTDTLSAFGDDEILMTELLDEVPPFDLINQRIVDTIHLQIMARHGVLGGNIRTVDVRVVDEHGNLIYTPPPAAPVPQLLEQFIQDVNSAIGQASIGLMEARVVAAWAHYQLALIQSSELAKDVAGAEALLEQHQEHKGEIEARTDSFKQTAETGQRLLDEDIEEADEIRQCLQNLATSLNNLWEERRILYEQCMDLQLFYKDTEQAESWMTKQELLARRRHLMDRMAQRRELLKESYRLHSFDRDCDEMLGWIQEKLKTAKDQSYLDPTNIRGKLQKHGNFEQELRENRNRLDEIKAPGQELIQSGHYANEHIQELLGMTFKELFKCLCVTASDRSANYRRFVAGGLAGSVTFFFIYPLGFSRTRLAVDMGKDVSPSEFNGLVHYFAKIAKHDGIFGLCRAFVLLMCYIFLYRSFYFGLFDSFKVFVATTADKNCTSGGGSESVPFLAAFCIGQCSAFLAVLFSHPPDTVRRRLMMQPGKNVPDYANAWHCIRHNAILRRFHLPPLVLEPDARRNYDAYLQEANNGDVSTFVNFLVFQQQSSSERMQ</sequence>
<feature type="transmembrane region" description="Helical" evidence="9">
    <location>
        <begin position="687"/>
        <end position="705"/>
    </location>
</feature>
<dbReference type="PRINTS" id="PR00926">
    <property type="entry name" value="MITOCARRIER"/>
</dbReference>
<comment type="similarity">
    <text evidence="2">Belongs to the mitochondrial carrier (TC 2.A.29) family.</text>
</comment>
<accession>A0ABD2KT31</accession>
<feature type="transmembrane region" description="Helical" evidence="9">
    <location>
        <begin position="791"/>
        <end position="810"/>
    </location>
</feature>
<dbReference type="PROSITE" id="PS50920">
    <property type="entry name" value="SOLCAR"/>
    <property type="match status" value="1"/>
</dbReference>
<evidence type="ECO:0000256" key="1">
    <source>
        <dbReference type="ARBA" id="ARBA00004141"/>
    </source>
</evidence>
<dbReference type="SMART" id="SM00150">
    <property type="entry name" value="SPEC"/>
    <property type="match status" value="4"/>
</dbReference>
<dbReference type="Pfam" id="PF00153">
    <property type="entry name" value="Mito_carr"/>
    <property type="match status" value="1"/>
</dbReference>
<organism evidence="10 11">
    <name type="scientific">Heterodera trifolii</name>
    <dbReference type="NCBI Taxonomy" id="157864"/>
    <lineage>
        <taxon>Eukaryota</taxon>
        <taxon>Metazoa</taxon>
        <taxon>Ecdysozoa</taxon>
        <taxon>Nematoda</taxon>
        <taxon>Chromadorea</taxon>
        <taxon>Rhabditida</taxon>
        <taxon>Tylenchina</taxon>
        <taxon>Tylenchomorpha</taxon>
        <taxon>Tylenchoidea</taxon>
        <taxon>Heteroderidae</taxon>
        <taxon>Heteroderinae</taxon>
        <taxon>Heterodera</taxon>
    </lineage>
</organism>
<evidence type="ECO:0000256" key="3">
    <source>
        <dbReference type="ARBA" id="ARBA00022448"/>
    </source>
</evidence>
<keyword evidence="6 7" id="KW-0472">Membrane</keyword>
<dbReference type="SUPFAM" id="SSF46966">
    <property type="entry name" value="Spectrin repeat"/>
    <property type="match status" value="6"/>
</dbReference>
<reference evidence="10 11" key="1">
    <citation type="submission" date="2024-10" db="EMBL/GenBank/DDBJ databases">
        <authorList>
            <person name="Kim D."/>
        </authorList>
    </citation>
    <scope>NUCLEOTIDE SEQUENCE [LARGE SCALE GENOMIC DNA]</scope>
    <source>
        <strain evidence="10">BH-2024</strain>
    </source>
</reference>
<dbReference type="InterPro" id="IPR002017">
    <property type="entry name" value="Spectrin_repeat"/>
</dbReference>
<gene>
    <name evidence="10" type="ORF">niasHT_030387</name>
</gene>
<dbReference type="InterPro" id="IPR018108">
    <property type="entry name" value="MCP_transmembrane"/>
</dbReference>
<dbReference type="AlphaFoldDB" id="A0ABD2KT31"/>
<evidence type="ECO:0000256" key="8">
    <source>
        <dbReference type="SAM" id="MobiDB-lite"/>
    </source>
</evidence>